<sequence length="244" mass="26550">MGRTAKLRHVVDGGYQRGEETRARIVVAAIRLFGEKGFEGASTRDIAAAAGVNAPALQYYFDNKEGVYLACVEAIVARIWEAMEAPVAAAEAVLADAAASDQALIEAFCQIQGAIASIVQVTPDANDWRMFMAREQSGLGPEAGFLLMQERVQVRTSAVTAAIVSRLSGLPLDDPETRLRAMAITGQGMIFRVMPRSVKSSLGWDSIDDARQARIRDLTVEHARDLLRMLAVRRDEHGRAGKPR</sequence>
<dbReference type="InterPro" id="IPR015292">
    <property type="entry name" value="Tscrpt_reg_YbiH_C"/>
</dbReference>
<dbReference type="SUPFAM" id="SSF48498">
    <property type="entry name" value="Tetracyclin repressor-like, C-terminal domain"/>
    <property type="match status" value="1"/>
</dbReference>
<dbReference type="GO" id="GO:0003700">
    <property type="term" value="F:DNA-binding transcription factor activity"/>
    <property type="evidence" value="ECO:0007669"/>
    <property type="project" value="TreeGrafter"/>
</dbReference>
<keyword evidence="1 2" id="KW-0238">DNA-binding</keyword>
<evidence type="ECO:0000256" key="2">
    <source>
        <dbReference type="PROSITE-ProRule" id="PRU00335"/>
    </source>
</evidence>
<protein>
    <submittedName>
        <fullName evidence="4">Putative HTH-type transcriptional regulator YbiH</fullName>
    </submittedName>
</protein>
<dbReference type="PANTHER" id="PTHR30055">
    <property type="entry name" value="HTH-TYPE TRANSCRIPTIONAL REGULATOR RUTR"/>
    <property type="match status" value="1"/>
</dbReference>
<dbReference type="Proteomes" id="UP000414233">
    <property type="component" value="Unassembled WGS sequence"/>
</dbReference>
<dbReference type="PANTHER" id="PTHR30055:SF146">
    <property type="entry name" value="HTH-TYPE TRANSCRIPTIONAL DUAL REGULATOR CECR"/>
    <property type="match status" value="1"/>
</dbReference>
<reference evidence="4 5" key="1">
    <citation type="submission" date="2019-08" db="EMBL/GenBank/DDBJ databases">
        <authorList>
            <person name="Peeters C."/>
        </authorList>
    </citation>
    <scope>NUCLEOTIDE SEQUENCE [LARGE SCALE GENOMIC DNA]</scope>
    <source>
        <strain evidence="4 5">LMG 30175</strain>
    </source>
</reference>
<evidence type="ECO:0000259" key="3">
    <source>
        <dbReference type="PROSITE" id="PS50977"/>
    </source>
</evidence>
<proteinExistence type="predicted"/>
<dbReference type="OrthoDB" id="2356263at2"/>
<dbReference type="PRINTS" id="PR00455">
    <property type="entry name" value="HTHTETR"/>
</dbReference>
<dbReference type="GO" id="GO:0000976">
    <property type="term" value="F:transcription cis-regulatory region binding"/>
    <property type="evidence" value="ECO:0007669"/>
    <property type="project" value="TreeGrafter"/>
</dbReference>
<name>A0A5E4UMG5_9BURK</name>
<dbReference type="Pfam" id="PF00440">
    <property type="entry name" value="TetR_N"/>
    <property type="match status" value="1"/>
</dbReference>
<dbReference type="RefSeq" id="WP_150696949.1">
    <property type="nucleotide sequence ID" value="NZ_CABPRZ010000007.1"/>
</dbReference>
<dbReference type="InterPro" id="IPR001647">
    <property type="entry name" value="HTH_TetR"/>
</dbReference>
<keyword evidence="5" id="KW-1185">Reference proteome</keyword>
<accession>A0A5E4UMG5</accession>
<feature type="domain" description="HTH tetR-type" evidence="3">
    <location>
        <begin position="19"/>
        <end position="79"/>
    </location>
</feature>
<dbReference type="InterPro" id="IPR050109">
    <property type="entry name" value="HTH-type_TetR-like_transc_reg"/>
</dbReference>
<evidence type="ECO:0000313" key="5">
    <source>
        <dbReference type="Proteomes" id="UP000414233"/>
    </source>
</evidence>
<dbReference type="AlphaFoldDB" id="A0A5E4UMG5"/>
<dbReference type="Gene3D" id="1.10.357.10">
    <property type="entry name" value="Tetracycline Repressor, domain 2"/>
    <property type="match status" value="1"/>
</dbReference>
<dbReference type="Pfam" id="PF09209">
    <property type="entry name" value="CecR_C"/>
    <property type="match status" value="1"/>
</dbReference>
<dbReference type="Gene3D" id="1.10.10.60">
    <property type="entry name" value="Homeodomain-like"/>
    <property type="match status" value="1"/>
</dbReference>
<organism evidence="4 5">
    <name type="scientific">Pandoraea terrae</name>
    <dbReference type="NCBI Taxonomy" id="1537710"/>
    <lineage>
        <taxon>Bacteria</taxon>
        <taxon>Pseudomonadati</taxon>
        <taxon>Pseudomonadota</taxon>
        <taxon>Betaproteobacteria</taxon>
        <taxon>Burkholderiales</taxon>
        <taxon>Burkholderiaceae</taxon>
        <taxon>Pandoraea</taxon>
    </lineage>
</organism>
<dbReference type="EMBL" id="CABPRZ010000007">
    <property type="protein sequence ID" value="VVE00724.1"/>
    <property type="molecule type" value="Genomic_DNA"/>
</dbReference>
<feature type="DNA-binding region" description="H-T-H motif" evidence="2">
    <location>
        <begin position="42"/>
        <end position="61"/>
    </location>
</feature>
<dbReference type="InterPro" id="IPR036271">
    <property type="entry name" value="Tet_transcr_reg_TetR-rel_C_sf"/>
</dbReference>
<dbReference type="InterPro" id="IPR009057">
    <property type="entry name" value="Homeodomain-like_sf"/>
</dbReference>
<evidence type="ECO:0000256" key="1">
    <source>
        <dbReference type="ARBA" id="ARBA00023125"/>
    </source>
</evidence>
<dbReference type="SUPFAM" id="SSF46689">
    <property type="entry name" value="Homeodomain-like"/>
    <property type="match status" value="1"/>
</dbReference>
<dbReference type="PROSITE" id="PS50977">
    <property type="entry name" value="HTH_TETR_2"/>
    <property type="match status" value="1"/>
</dbReference>
<evidence type="ECO:0000313" key="4">
    <source>
        <dbReference type="EMBL" id="VVE00724.1"/>
    </source>
</evidence>
<gene>
    <name evidence="4" type="primary">ybiH</name>
    <name evidence="4" type="ORF">PTE30175_02042</name>
</gene>